<keyword evidence="1" id="KW-0472">Membrane</keyword>
<evidence type="ECO:0000256" key="1">
    <source>
        <dbReference type="SAM" id="Phobius"/>
    </source>
</evidence>
<reference evidence="2" key="2">
    <citation type="journal article" date="2000" name="Genome Res.">
        <title>Normalization and subtraction of cap-trapper-selected cDNAs to prepare full-length cDNA libraries for rapid discovery of new genes.</title>
        <authorList>
            <person name="Carninci P."/>
            <person name="Shibata Y."/>
            <person name="Hayatsu N."/>
            <person name="Sugahara Y."/>
            <person name="Shibata K."/>
            <person name="Itoh M."/>
            <person name="Konno H."/>
            <person name="Okazaki Y."/>
            <person name="Muramatsu M."/>
            <person name="Hayashizaki Y."/>
        </authorList>
    </citation>
    <scope>NUCLEOTIDE SEQUENCE</scope>
    <source>
        <strain evidence="2">C57BL/6J</strain>
        <tissue evidence="2">Skin</tissue>
    </source>
</reference>
<reference evidence="2" key="3">
    <citation type="journal article" date="2000" name="Genome Res.">
        <title>RIKEN integrated sequence analysis (RISA) system--384-format sequencing pipeline with 384 multicapillary sequencer.</title>
        <authorList>
            <person name="Shibata K."/>
            <person name="Itoh M."/>
            <person name="Aizawa K."/>
            <person name="Nagaoka S."/>
            <person name="Sasaki N."/>
            <person name="Carninci P."/>
            <person name="Konno H."/>
            <person name="Akiyama J."/>
            <person name="Nishi K."/>
            <person name="Kitsunai T."/>
            <person name="Tashiro H."/>
            <person name="Itoh M."/>
            <person name="Sumi N."/>
            <person name="Ishii Y."/>
            <person name="Nakamura S."/>
            <person name="Hazama M."/>
            <person name="Nishine T."/>
            <person name="Harada A."/>
            <person name="Yamamoto R."/>
            <person name="Matsumoto H."/>
            <person name="Sakaguchi S."/>
            <person name="Ikegami T."/>
            <person name="Kashiwagi K."/>
            <person name="Fujiwake S."/>
            <person name="Inoue K."/>
            <person name="Togawa Y."/>
            <person name="Izawa M."/>
            <person name="Ohara E."/>
            <person name="Watahiki M."/>
            <person name="Yoneda Y."/>
            <person name="Ishikawa T."/>
            <person name="Ozawa K."/>
            <person name="Tanaka T."/>
            <person name="Matsuura S."/>
            <person name="Kawai J."/>
            <person name="Okazaki Y."/>
            <person name="Muramatsu M."/>
            <person name="Inoue Y."/>
            <person name="Kira A."/>
            <person name="Hayashizaki Y."/>
        </authorList>
    </citation>
    <scope>NUCLEOTIDE SEQUENCE</scope>
    <source>
        <strain evidence="2">C57BL/6J</strain>
        <tissue evidence="2">Skin</tissue>
    </source>
</reference>
<reference evidence="2" key="1">
    <citation type="journal article" date="1999" name="Methods Enzymol.">
        <title>High-efficiency full-length cDNA cloning.</title>
        <authorList>
            <person name="Carninci P."/>
            <person name="Hayashizaki Y."/>
        </authorList>
    </citation>
    <scope>NUCLEOTIDE SEQUENCE</scope>
    <source>
        <strain evidence="2">C57BL/6J</strain>
        <tissue evidence="2">Skin</tissue>
    </source>
</reference>
<protein>
    <submittedName>
        <fullName evidence="2">Uncharacterized protein</fullName>
    </submittedName>
</protein>
<dbReference type="AGR" id="MGI:2386796"/>
<evidence type="ECO:0000313" key="2">
    <source>
        <dbReference type="EMBL" id="BAC25959.1"/>
    </source>
</evidence>
<reference evidence="2" key="7">
    <citation type="journal article" date="2005" name="Science">
        <title>The Transcriptional Landscape of the Mammalian Genome.</title>
        <authorList>
            <consortium name="The FANTOM Consortium"/>
            <consortium name="Riken Genome Exploration Research Group and Genome Science Group (Genome Network Project Core Group)"/>
        </authorList>
    </citation>
    <scope>NUCLEOTIDE SEQUENCE</scope>
    <source>
        <strain evidence="2">C57BL/6J</strain>
        <tissue evidence="2">Skin</tissue>
    </source>
</reference>
<feature type="transmembrane region" description="Helical" evidence="1">
    <location>
        <begin position="160"/>
        <end position="186"/>
    </location>
</feature>
<dbReference type="EMBL" id="AK028451">
    <property type="protein sequence ID" value="BAC25959.1"/>
    <property type="molecule type" value="mRNA"/>
</dbReference>
<dbReference type="AlphaFoldDB" id="Q8BIS4"/>
<sequence>MRKRHLRLGQQMWALLCKNWLRKFRMRRETLLEWLFSLLLILFVYQLSSNLHQVHDAPEMSVVDLGRVDNFNDSNYMMVFAPESEATHEIMNKVASAPFMKAPCEPLNNKMICENSAFWEKGFVAFQAAINAGIIEMITNHSVMEELMSVIGSNMKMPPFIAQGGVATDFFIFFCVISFSSLIYYLSVNITQERQYMTTLMAMMGLRESAFW</sequence>
<keyword evidence="1" id="KW-0812">Transmembrane</keyword>
<dbReference type="MGI" id="MGI:2386796">
    <property type="gene designation" value="Abca9"/>
</dbReference>
<reference evidence="2" key="8">
    <citation type="journal article" date="2005" name="Science">
        <title>Antisense Transcription in the Mammalian Transcriptome.</title>
        <authorList>
            <consortium name="RIKEN Genome Exploration Research Group and Genome Science Group (Genome Network Project Core Group) and the FANTOM Consortium"/>
        </authorList>
    </citation>
    <scope>NUCLEOTIDE SEQUENCE</scope>
    <source>
        <strain evidence="2">C57BL/6J</strain>
        <tissue evidence="2">Skin</tissue>
    </source>
</reference>
<accession>Q8BIS4</accession>
<name>Q8BIS4_MOUSE</name>
<proteinExistence type="evidence at transcript level"/>
<reference evidence="2" key="6">
    <citation type="journal article" date="2002" name="Nature">
        <title>Analysis of the mouse transcriptome based on functional annotation of 60,770 full-length cDNAs.</title>
        <authorList>
            <consortium name="The FANTOM Consortium and the RIKEN Genome Exploration Research Group Phase I and II Team"/>
        </authorList>
    </citation>
    <scope>NUCLEOTIDE SEQUENCE</scope>
    <source>
        <strain evidence="2">C57BL/6J</strain>
        <tissue evidence="2">Skin</tissue>
    </source>
</reference>
<reference evidence="2" key="5">
    <citation type="submission" date="2001-07" db="EMBL/GenBank/DDBJ databases">
        <authorList>
            <person name="Adachi J."/>
            <person name="Aizawa K."/>
            <person name="Akimura T."/>
            <person name="Arakawa T."/>
            <person name="Bono H."/>
            <person name="Carninci P."/>
            <person name="Fukuda S."/>
            <person name="Furuno M."/>
            <person name="Hanagaki T."/>
            <person name="Hara A."/>
            <person name="Hashizume W."/>
            <person name="Hayashida K."/>
            <person name="Hayatsu N."/>
            <person name="Hiramoto K."/>
            <person name="Hiraoka T."/>
            <person name="Hirozane T."/>
            <person name="Hori F."/>
            <person name="Imotani K."/>
            <person name="Ishii Y."/>
            <person name="Itoh M."/>
            <person name="Kagawa I."/>
            <person name="Kasukawa T."/>
            <person name="Katoh H."/>
            <person name="Kawai J."/>
            <person name="Kojima Y."/>
            <person name="Kondo S."/>
            <person name="Konno H."/>
            <person name="Kouda M."/>
            <person name="Koya S."/>
            <person name="Kurihara C."/>
            <person name="Matsuyama T."/>
            <person name="Miyazaki A."/>
            <person name="Murata M."/>
            <person name="Nakamura M."/>
            <person name="Nishi K."/>
            <person name="Nomura K."/>
            <person name="Numazaki R."/>
            <person name="Ohno M."/>
            <person name="Ohsato N."/>
            <person name="Okazaki Y."/>
            <person name="Saito R."/>
            <person name="Saitoh H."/>
            <person name="Sakai C."/>
            <person name="Sakai K."/>
            <person name="Sakazume N."/>
            <person name="Sano H."/>
            <person name="Sasaki D."/>
            <person name="Shibata K."/>
            <person name="Shinagawa A."/>
            <person name="Shiraki T."/>
            <person name="Sogabe Y."/>
            <person name="Tagami M."/>
            <person name="Tagawa A."/>
            <person name="Takahashi F."/>
            <person name="Takaku-Akahira S."/>
            <person name="Takeda Y."/>
            <person name="Tanaka T."/>
            <person name="Tomaru A."/>
            <person name="Toya T."/>
            <person name="Yasunishi A."/>
            <person name="Muramatsu M."/>
            <person name="Hayashizaki Y."/>
        </authorList>
    </citation>
    <scope>NUCLEOTIDE SEQUENCE</scope>
    <source>
        <strain evidence="2">C57BL/6J</strain>
        <tissue evidence="2">Skin</tissue>
    </source>
</reference>
<organism evidence="2">
    <name type="scientific">Mus musculus</name>
    <name type="common">Mouse</name>
    <dbReference type="NCBI Taxonomy" id="10090"/>
    <lineage>
        <taxon>Eukaryota</taxon>
        <taxon>Metazoa</taxon>
        <taxon>Chordata</taxon>
        <taxon>Craniata</taxon>
        <taxon>Vertebrata</taxon>
        <taxon>Euteleostomi</taxon>
        <taxon>Mammalia</taxon>
        <taxon>Eutheria</taxon>
        <taxon>Euarchontoglires</taxon>
        <taxon>Glires</taxon>
        <taxon>Rodentia</taxon>
        <taxon>Myomorpha</taxon>
        <taxon>Muroidea</taxon>
        <taxon>Muridae</taxon>
        <taxon>Murinae</taxon>
        <taxon>Mus</taxon>
        <taxon>Mus</taxon>
    </lineage>
</organism>
<evidence type="ECO:0000313" key="3">
    <source>
        <dbReference type="MGI" id="MGI:2386796"/>
    </source>
</evidence>
<feature type="transmembrane region" description="Helical" evidence="1">
    <location>
        <begin position="31"/>
        <end position="48"/>
    </location>
</feature>
<reference evidence="2" key="4">
    <citation type="journal article" date="2001" name="Nature">
        <title>Functional annotation of a full-length mouse cDNA collection.</title>
        <authorList>
            <consortium name="The RIKEN Genome Exploration Research Group Phase II Team and the FANTOM Consortium"/>
        </authorList>
    </citation>
    <scope>NUCLEOTIDE SEQUENCE</scope>
    <source>
        <strain evidence="2">C57BL/6J</strain>
        <tissue evidence="2">Skin</tissue>
    </source>
</reference>
<dbReference type="UCSC" id="uc007mdi.1">
    <property type="organism name" value="mouse"/>
</dbReference>
<keyword evidence="1" id="KW-1133">Transmembrane helix</keyword>
<gene>
    <name evidence="3" type="primary">Abca9</name>
</gene>